<evidence type="ECO:0000313" key="2">
    <source>
        <dbReference type="EMBL" id="TYI84765.1"/>
    </source>
</evidence>
<dbReference type="Proteomes" id="UP000323597">
    <property type="component" value="Chromosome D05"/>
</dbReference>
<keyword evidence="1" id="KW-0812">Transmembrane</keyword>
<evidence type="ECO:0000313" key="3">
    <source>
        <dbReference type="Proteomes" id="UP000323597"/>
    </source>
</evidence>
<accession>A0A5D2V648</accession>
<keyword evidence="3" id="KW-1185">Reference proteome</keyword>
<keyword evidence="1" id="KW-0472">Membrane</keyword>
<organism evidence="2 3">
    <name type="scientific">Gossypium mustelinum</name>
    <name type="common">Cotton</name>
    <name type="synonym">Gossypium caicoense</name>
    <dbReference type="NCBI Taxonomy" id="34275"/>
    <lineage>
        <taxon>Eukaryota</taxon>
        <taxon>Viridiplantae</taxon>
        <taxon>Streptophyta</taxon>
        <taxon>Embryophyta</taxon>
        <taxon>Tracheophyta</taxon>
        <taxon>Spermatophyta</taxon>
        <taxon>Magnoliopsida</taxon>
        <taxon>eudicotyledons</taxon>
        <taxon>Gunneridae</taxon>
        <taxon>Pentapetalae</taxon>
        <taxon>rosids</taxon>
        <taxon>malvids</taxon>
        <taxon>Malvales</taxon>
        <taxon>Malvaceae</taxon>
        <taxon>Malvoideae</taxon>
        <taxon>Gossypium</taxon>
    </lineage>
</organism>
<keyword evidence="1" id="KW-1133">Transmembrane helix</keyword>
<gene>
    <name evidence="2" type="ORF">E1A91_D05G389900v1</name>
</gene>
<dbReference type="EMBL" id="CM017653">
    <property type="protein sequence ID" value="TYI84765.1"/>
    <property type="molecule type" value="Genomic_DNA"/>
</dbReference>
<evidence type="ECO:0000256" key="1">
    <source>
        <dbReference type="SAM" id="Phobius"/>
    </source>
</evidence>
<protein>
    <submittedName>
        <fullName evidence="2">Uncharacterized protein</fullName>
    </submittedName>
</protein>
<sequence>MCPYPRCDRIFFICLKDQHRSNQKDTLRQEYTLKDIGSIEKRQFRHQSWRLMEFPCAIPIRVLTKKNINSLGYLILCLYHTNFLLLYIICFRGYLSSSIPDTTSDLRNSITFKTLN</sequence>
<proteinExistence type="predicted"/>
<reference evidence="2 3" key="1">
    <citation type="submission" date="2019-07" db="EMBL/GenBank/DDBJ databases">
        <title>WGS assembly of Gossypium mustelinum.</title>
        <authorList>
            <person name="Chen Z.J."/>
            <person name="Sreedasyam A."/>
            <person name="Ando A."/>
            <person name="Song Q."/>
            <person name="De L."/>
            <person name="Hulse-Kemp A."/>
            <person name="Ding M."/>
            <person name="Ye W."/>
            <person name="Kirkbride R."/>
            <person name="Jenkins J."/>
            <person name="Plott C."/>
            <person name="Lovell J."/>
            <person name="Lin Y.-M."/>
            <person name="Vaughn R."/>
            <person name="Liu B."/>
            <person name="Li W."/>
            <person name="Simpson S."/>
            <person name="Scheffler B."/>
            <person name="Saski C."/>
            <person name="Grover C."/>
            <person name="Hu G."/>
            <person name="Conover J."/>
            <person name="Carlson J."/>
            <person name="Shu S."/>
            <person name="Boston L."/>
            <person name="Williams M."/>
            <person name="Peterson D."/>
            <person name="Mcgee K."/>
            <person name="Jones D."/>
            <person name="Wendel J."/>
            <person name="Stelly D."/>
            <person name="Grimwood J."/>
            <person name="Schmutz J."/>
        </authorList>
    </citation>
    <scope>NUCLEOTIDE SEQUENCE [LARGE SCALE GENOMIC DNA]</scope>
    <source>
        <strain evidence="2">1408120.09</strain>
    </source>
</reference>
<name>A0A5D2V648_GOSMU</name>
<dbReference type="AlphaFoldDB" id="A0A5D2V648"/>
<feature type="transmembrane region" description="Helical" evidence="1">
    <location>
        <begin position="71"/>
        <end position="95"/>
    </location>
</feature>